<dbReference type="RefSeq" id="WP_116684109.1">
    <property type="nucleotide sequence ID" value="NZ_QURL01000006.1"/>
</dbReference>
<feature type="modified residue" description="4-aspartylphosphate" evidence="2">
    <location>
        <position position="63"/>
    </location>
</feature>
<dbReference type="InterPro" id="IPR050595">
    <property type="entry name" value="Bact_response_regulator"/>
</dbReference>
<dbReference type="PANTHER" id="PTHR44591:SF21">
    <property type="entry name" value="TWO-COMPONENT RESPONSE REGULATOR"/>
    <property type="match status" value="1"/>
</dbReference>
<dbReference type="Gene3D" id="3.40.50.2300">
    <property type="match status" value="1"/>
</dbReference>
<sequence length="129" mass="14311">MTAPSAPTRSSIEVLVVEDEPILRMDAVDLVEDAGYMALEASNADEAMEILRNHPSIRVLFTDVEMPGSMNGIELAERVHREFPNMGIIVVSGHPRINKSSLPIDVDFFAKPYQAKEFTRTLTRIAEAV</sequence>
<dbReference type="SMART" id="SM00448">
    <property type="entry name" value="REC"/>
    <property type="match status" value="1"/>
</dbReference>
<dbReference type="GO" id="GO:0000160">
    <property type="term" value="P:phosphorelay signal transduction system"/>
    <property type="evidence" value="ECO:0007669"/>
    <property type="project" value="InterPro"/>
</dbReference>
<comment type="caution">
    <text evidence="4">The sequence shown here is derived from an EMBL/GenBank/DDBJ whole genome shotgun (WGS) entry which is preliminary data.</text>
</comment>
<dbReference type="PROSITE" id="PS50110">
    <property type="entry name" value="RESPONSE_REGULATORY"/>
    <property type="match status" value="1"/>
</dbReference>
<evidence type="ECO:0000256" key="2">
    <source>
        <dbReference type="PROSITE-ProRule" id="PRU00169"/>
    </source>
</evidence>
<evidence type="ECO:0000313" key="5">
    <source>
        <dbReference type="Proteomes" id="UP000264310"/>
    </source>
</evidence>
<organism evidence="4 5">
    <name type="scientific">Fulvimarina endophytica</name>
    <dbReference type="NCBI Taxonomy" id="2293836"/>
    <lineage>
        <taxon>Bacteria</taxon>
        <taxon>Pseudomonadati</taxon>
        <taxon>Pseudomonadota</taxon>
        <taxon>Alphaproteobacteria</taxon>
        <taxon>Hyphomicrobiales</taxon>
        <taxon>Aurantimonadaceae</taxon>
        <taxon>Fulvimarina</taxon>
    </lineage>
</organism>
<dbReference type="AlphaFoldDB" id="A0A371X058"/>
<dbReference type="InterPro" id="IPR011006">
    <property type="entry name" value="CheY-like_superfamily"/>
</dbReference>
<dbReference type="Pfam" id="PF00072">
    <property type="entry name" value="Response_reg"/>
    <property type="match status" value="1"/>
</dbReference>
<name>A0A371X058_9HYPH</name>
<accession>A0A371X058</accession>
<dbReference type="SUPFAM" id="SSF52172">
    <property type="entry name" value="CheY-like"/>
    <property type="match status" value="1"/>
</dbReference>
<evidence type="ECO:0000259" key="3">
    <source>
        <dbReference type="PROSITE" id="PS50110"/>
    </source>
</evidence>
<dbReference type="PANTHER" id="PTHR44591">
    <property type="entry name" value="STRESS RESPONSE REGULATOR PROTEIN 1"/>
    <property type="match status" value="1"/>
</dbReference>
<dbReference type="Proteomes" id="UP000264310">
    <property type="component" value="Unassembled WGS sequence"/>
</dbReference>
<feature type="domain" description="Response regulatory" evidence="3">
    <location>
        <begin position="13"/>
        <end position="126"/>
    </location>
</feature>
<keyword evidence="1 2" id="KW-0597">Phosphoprotein</keyword>
<gene>
    <name evidence="4" type="ORF">DYI37_15165</name>
</gene>
<proteinExistence type="predicted"/>
<evidence type="ECO:0000256" key="1">
    <source>
        <dbReference type="ARBA" id="ARBA00022553"/>
    </source>
</evidence>
<evidence type="ECO:0000313" key="4">
    <source>
        <dbReference type="EMBL" id="RFC62586.1"/>
    </source>
</evidence>
<dbReference type="OrthoDB" id="9784719at2"/>
<dbReference type="EMBL" id="QURL01000006">
    <property type="protein sequence ID" value="RFC62586.1"/>
    <property type="molecule type" value="Genomic_DNA"/>
</dbReference>
<reference evidence="4 5" key="1">
    <citation type="submission" date="2018-08" db="EMBL/GenBank/DDBJ databases">
        <title>Fulvimarina sp. 85, whole genome shotgun sequence.</title>
        <authorList>
            <person name="Tuo L."/>
        </authorList>
    </citation>
    <scope>NUCLEOTIDE SEQUENCE [LARGE SCALE GENOMIC DNA]</scope>
    <source>
        <strain evidence="4 5">85</strain>
    </source>
</reference>
<protein>
    <submittedName>
        <fullName evidence="4">Response regulator</fullName>
    </submittedName>
</protein>
<dbReference type="InterPro" id="IPR001789">
    <property type="entry name" value="Sig_transdc_resp-reg_receiver"/>
</dbReference>
<keyword evidence="5" id="KW-1185">Reference proteome</keyword>